<dbReference type="EMBL" id="FLRB01000007">
    <property type="protein sequence ID" value="SBT20609.1"/>
    <property type="molecule type" value="Genomic_DNA"/>
</dbReference>
<organism evidence="1 4">
    <name type="scientific">Marinomonas gallaica</name>
    <dbReference type="NCBI Taxonomy" id="1806667"/>
    <lineage>
        <taxon>Bacteria</taxon>
        <taxon>Pseudomonadati</taxon>
        <taxon>Pseudomonadota</taxon>
        <taxon>Gammaproteobacteria</taxon>
        <taxon>Oceanospirillales</taxon>
        <taxon>Oceanospirillaceae</taxon>
        <taxon>Marinomonas</taxon>
    </lineage>
</organism>
<evidence type="ECO:0000313" key="3">
    <source>
        <dbReference type="Proteomes" id="UP000092840"/>
    </source>
</evidence>
<keyword evidence="3" id="KW-1185">Reference proteome</keyword>
<dbReference type="OrthoDB" id="6365557at2"/>
<reference evidence="2 3" key="1">
    <citation type="submission" date="2016-06" db="EMBL/GenBank/DDBJ databases">
        <authorList>
            <person name="Rodrigo-Torres L."/>
            <person name="Arahal D.R."/>
        </authorList>
    </citation>
    <scope>NUCLEOTIDE SEQUENCE [LARGE SCALE GENOMIC DNA]</scope>
    <source>
        <strain evidence="2 3">CECT 5116</strain>
    </source>
</reference>
<dbReference type="AlphaFoldDB" id="A0A1C3JPG6"/>
<name>A0A1C3JPG6_9GAMM</name>
<evidence type="ECO:0000313" key="2">
    <source>
        <dbReference type="EMBL" id="SBT20609.1"/>
    </source>
</evidence>
<dbReference type="EMBL" id="FLRA01000006">
    <property type="protein sequence ID" value="SBT17084.1"/>
    <property type="molecule type" value="Genomic_DNA"/>
</dbReference>
<dbReference type="Proteomes" id="UP000092840">
    <property type="component" value="Unassembled WGS sequence"/>
</dbReference>
<evidence type="ECO:0000313" key="1">
    <source>
        <dbReference type="EMBL" id="SBT17084.1"/>
    </source>
</evidence>
<reference evidence="1 4" key="2">
    <citation type="submission" date="2016-06" db="EMBL/GenBank/DDBJ databases">
        <authorList>
            <person name="Kjaerup R.B."/>
            <person name="Dalgaard T.S."/>
            <person name="Juul-Madsen H.R."/>
        </authorList>
    </citation>
    <scope>NUCLEOTIDE SEQUENCE [LARGE SCALE GENOMIC DNA]</scope>
    <source>
        <strain evidence="1 4">CECT 5115</strain>
    </source>
</reference>
<evidence type="ECO:0008006" key="5">
    <source>
        <dbReference type="Google" id="ProtNLM"/>
    </source>
</evidence>
<accession>A0A1C3JPG6</accession>
<dbReference type="Proteomes" id="UP000092871">
    <property type="component" value="Unassembled WGS sequence"/>
</dbReference>
<protein>
    <recommendedName>
        <fullName evidence="5">Lipoprotein</fullName>
    </recommendedName>
</protein>
<evidence type="ECO:0000313" key="4">
    <source>
        <dbReference type="Proteomes" id="UP000092871"/>
    </source>
</evidence>
<dbReference type="RefSeq" id="WP_067033331.1">
    <property type="nucleotide sequence ID" value="NZ_FLRA01000006.1"/>
</dbReference>
<dbReference type="PROSITE" id="PS51257">
    <property type="entry name" value="PROKAR_LIPOPROTEIN"/>
    <property type="match status" value="1"/>
</dbReference>
<sequence length="181" mass="20439">MEKLVLLSLVTVLMAGCVGHETYPKSIYEDPDIENEGNNTGKEYNATVTLSELEGSWRKPCGPVDGSPHFDIVTISFSRSEFTTDIKNYIDAGCAQPYREAPNPIALIKFKLGNGIMLNDGTIVTEMNSRTMHYDGAHFYPEEYNIIYIKNGTFYAGVDDQDTTLQRPTRLDYKRPFHKIN</sequence>
<proteinExistence type="predicted"/>
<gene>
    <name evidence="1" type="ORF">MGA5115_01172</name>
    <name evidence="2" type="ORF">MGA5116_01196</name>
</gene>